<keyword evidence="2" id="KW-1185">Reference proteome</keyword>
<feature type="non-terminal residue" evidence="1">
    <location>
        <position position="157"/>
    </location>
</feature>
<dbReference type="AlphaFoldDB" id="A0A835GUC1"/>
<organism evidence="1 2">
    <name type="scientific">Spodoptera exigua</name>
    <name type="common">Beet armyworm</name>
    <name type="synonym">Noctua fulgens</name>
    <dbReference type="NCBI Taxonomy" id="7107"/>
    <lineage>
        <taxon>Eukaryota</taxon>
        <taxon>Metazoa</taxon>
        <taxon>Ecdysozoa</taxon>
        <taxon>Arthropoda</taxon>
        <taxon>Hexapoda</taxon>
        <taxon>Insecta</taxon>
        <taxon>Pterygota</taxon>
        <taxon>Neoptera</taxon>
        <taxon>Endopterygota</taxon>
        <taxon>Lepidoptera</taxon>
        <taxon>Glossata</taxon>
        <taxon>Ditrysia</taxon>
        <taxon>Noctuoidea</taxon>
        <taxon>Noctuidae</taxon>
        <taxon>Amphipyrinae</taxon>
        <taxon>Spodoptera</taxon>
    </lineage>
</organism>
<gene>
    <name evidence="1" type="ORF">HW555_000086</name>
</gene>
<feature type="non-terminal residue" evidence="1">
    <location>
        <position position="1"/>
    </location>
</feature>
<reference evidence="1" key="1">
    <citation type="submission" date="2020-08" db="EMBL/GenBank/DDBJ databases">
        <title>Spodoptera exigua strain:BAW_Kor-Di-RS1 Genome sequencing and assembly.</title>
        <authorList>
            <person name="Kim J."/>
            <person name="Nam H.Y."/>
            <person name="Kwon M."/>
            <person name="Choi J.H."/>
            <person name="Cho S.R."/>
            <person name="Kim G.-H."/>
        </authorList>
    </citation>
    <scope>NUCLEOTIDE SEQUENCE</scope>
    <source>
        <strain evidence="1">BAW_Kor-Di-RS1</strain>
        <tissue evidence="1">Whole-body</tissue>
    </source>
</reference>
<sequence>TTMKLWGTMGNGHRMDYHEAKQLARRQINEHLKWVLELEWIYNACKNILIPKPSVVQMSSLANLHIICQREDEYYSFVGSDCYGNLNTFRRNYASWLYLFAKAVVFLIDKSWGTNVMVETAFVNDSYALNIQDRQSSLPQGESILVRQPKADDLYVT</sequence>
<name>A0A835GUC1_SPOEX</name>
<accession>A0A835GUC1</accession>
<evidence type="ECO:0000313" key="1">
    <source>
        <dbReference type="EMBL" id="KAF9424785.1"/>
    </source>
</evidence>
<evidence type="ECO:0000313" key="2">
    <source>
        <dbReference type="Proteomes" id="UP000648187"/>
    </source>
</evidence>
<dbReference type="Proteomes" id="UP000648187">
    <property type="component" value="Unassembled WGS sequence"/>
</dbReference>
<proteinExistence type="predicted"/>
<comment type="caution">
    <text evidence="1">The sequence shown here is derived from an EMBL/GenBank/DDBJ whole genome shotgun (WGS) entry which is preliminary data.</text>
</comment>
<protein>
    <submittedName>
        <fullName evidence="1">Uncharacterized protein</fullName>
    </submittedName>
</protein>
<dbReference type="EMBL" id="JACKWZ010000001">
    <property type="protein sequence ID" value="KAF9424785.1"/>
    <property type="molecule type" value="Genomic_DNA"/>
</dbReference>